<feature type="region of interest" description="Disordered" evidence="1">
    <location>
        <begin position="337"/>
        <end position="375"/>
    </location>
</feature>
<keyword evidence="2" id="KW-0812">Transmembrane</keyword>
<dbReference type="EMBL" id="LUEZ02000042">
    <property type="protein sequence ID" value="RDB24592.1"/>
    <property type="molecule type" value="Genomic_DNA"/>
</dbReference>
<feature type="transmembrane region" description="Helical" evidence="2">
    <location>
        <begin position="195"/>
        <end position="215"/>
    </location>
</feature>
<dbReference type="AlphaFoldDB" id="A0A369JTB5"/>
<evidence type="ECO:0000313" key="4">
    <source>
        <dbReference type="Proteomes" id="UP000076154"/>
    </source>
</evidence>
<keyword evidence="4" id="KW-1185">Reference proteome</keyword>
<dbReference type="OrthoDB" id="2548432at2759"/>
<feature type="transmembrane region" description="Helical" evidence="2">
    <location>
        <begin position="38"/>
        <end position="57"/>
    </location>
</feature>
<evidence type="ECO:0008006" key="5">
    <source>
        <dbReference type="Google" id="ProtNLM"/>
    </source>
</evidence>
<evidence type="ECO:0000256" key="2">
    <source>
        <dbReference type="SAM" id="Phobius"/>
    </source>
</evidence>
<keyword evidence="2" id="KW-0472">Membrane</keyword>
<name>A0A369JTB5_HYPMA</name>
<accession>A0A369JTB5</accession>
<sequence length="384" mass="41959">MSISPLDLQTLAATPAAPKPPPPGTNYLATIKPALGDIFIAHTFTVLLVSLVIAVFYFSTHNSRRKPIFILNIVTILLALAVGFLIDARAVRVILSPLNPPPLSVNLAIGVLGAVQAILVDTVLLLRLLAVYPRSYIGAHNFVLILMFPVLMKVGRVINLIMFINALADATRDPATATTLIAHVWSHAPYLKIEWFAQVLDNSYASAFFLWRLVLRNKEHRKVDTGSSQVSFAERLRVLFWIAATNFVFPTFFSLAQIIIIYREIDIIVVNDVVLVNTSIAVIGVVFATVWAGSSRWMQDRGDDGQDSEPRRGTHVQSALVFGSRHATVTATTNVGTRETGLGSVGDTSMNGREPPARHGMESEESLKTRSLEKNSAAAVVELV</sequence>
<dbReference type="Proteomes" id="UP000076154">
    <property type="component" value="Unassembled WGS sequence"/>
</dbReference>
<dbReference type="InParanoid" id="A0A369JTB5"/>
<feature type="transmembrane region" description="Helical" evidence="2">
    <location>
        <begin position="106"/>
        <end position="130"/>
    </location>
</feature>
<feature type="transmembrane region" description="Helical" evidence="2">
    <location>
        <begin position="274"/>
        <end position="292"/>
    </location>
</feature>
<feature type="compositionally biased region" description="Basic and acidic residues" evidence="1">
    <location>
        <begin position="355"/>
        <end position="373"/>
    </location>
</feature>
<reference evidence="3" key="1">
    <citation type="submission" date="2018-04" db="EMBL/GenBank/DDBJ databases">
        <title>Whole genome sequencing of Hypsizygus marmoreus.</title>
        <authorList>
            <person name="Choi I.-G."/>
            <person name="Min B."/>
            <person name="Kim J.-G."/>
            <person name="Kim S."/>
            <person name="Oh Y.-L."/>
            <person name="Kong W.-S."/>
            <person name="Park H."/>
            <person name="Jeong J."/>
            <person name="Song E.-S."/>
        </authorList>
    </citation>
    <scope>NUCLEOTIDE SEQUENCE [LARGE SCALE GENOMIC DNA]</scope>
    <source>
        <strain evidence="3">51987-8</strain>
    </source>
</reference>
<protein>
    <recommendedName>
        <fullName evidence="5">G-protein coupled receptors family 1 profile domain-containing protein</fullName>
    </recommendedName>
</protein>
<organism evidence="3 4">
    <name type="scientific">Hypsizygus marmoreus</name>
    <name type="common">White beech mushroom</name>
    <name type="synonym">Agaricus marmoreus</name>
    <dbReference type="NCBI Taxonomy" id="39966"/>
    <lineage>
        <taxon>Eukaryota</taxon>
        <taxon>Fungi</taxon>
        <taxon>Dikarya</taxon>
        <taxon>Basidiomycota</taxon>
        <taxon>Agaricomycotina</taxon>
        <taxon>Agaricomycetes</taxon>
        <taxon>Agaricomycetidae</taxon>
        <taxon>Agaricales</taxon>
        <taxon>Tricholomatineae</taxon>
        <taxon>Lyophyllaceae</taxon>
        <taxon>Hypsizygus</taxon>
    </lineage>
</organism>
<gene>
    <name evidence="3" type="ORF">Hypma_008258</name>
</gene>
<feature type="transmembrane region" description="Helical" evidence="2">
    <location>
        <begin position="236"/>
        <end position="262"/>
    </location>
</feature>
<evidence type="ECO:0000256" key="1">
    <source>
        <dbReference type="SAM" id="MobiDB-lite"/>
    </source>
</evidence>
<feature type="transmembrane region" description="Helical" evidence="2">
    <location>
        <begin position="142"/>
        <end position="164"/>
    </location>
</feature>
<feature type="transmembrane region" description="Helical" evidence="2">
    <location>
        <begin position="69"/>
        <end position="86"/>
    </location>
</feature>
<keyword evidence="2" id="KW-1133">Transmembrane helix</keyword>
<proteinExistence type="predicted"/>
<comment type="caution">
    <text evidence="3">The sequence shown here is derived from an EMBL/GenBank/DDBJ whole genome shotgun (WGS) entry which is preliminary data.</text>
</comment>
<evidence type="ECO:0000313" key="3">
    <source>
        <dbReference type="EMBL" id="RDB24592.1"/>
    </source>
</evidence>